<dbReference type="Gene3D" id="3.90.550.10">
    <property type="entry name" value="Spore Coat Polysaccharide Biosynthesis Protein SpsA, Chain A"/>
    <property type="match status" value="1"/>
</dbReference>
<dbReference type="Pfam" id="PF00535">
    <property type="entry name" value="Glycos_transf_2"/>
    <property type="match status" value="1"/>
</dbReference>
<evidence type="ECO:0000313" key="2">
    <source>
        <dbReference type="EMBL" id="RIO44140.1"/>
    </source>
</evidence>
<dbReference type="STRING" id="1284.SHYC_01840"/>
<dbReference type="AlphaFoldDB" id="A0A418JH72"/>
<accession>A0A418JH72</accession>
<comment type="caution">
    <text evidence="2">The sequence shown here is derived from an EMBL/GenBank/DDBJ whole genome shotgun (WGS) entry which is preliminary data.</text>
</comment>
<organism evidence="2 3">
    <name type="scientific">Staphylococcus hyicus</name>
    <dbReference type="NCBI Taxonomy" id="1284"/>
    <lineage>
        <taxon>Bacteria</taxon>
        <taxon>Bacillati</taxon>
        <taxon>Bacillota</taxon>
        <taxon>Bacilli</taxon>
        <taxon>Bacillales</taxon>
        <taxon>Staphylococcaceae</taxon>
        <taxon>Staphylococcus</taxon>
    </lineage>
</organism>
<dbReference type="Proteomes" id="UP000285625">
    <property type="component" value="Unassembled WGS sequence"/>
</dbReference>
<dbReference type="CDD" id="cd00761">
    <property type="entry name" value="Glyco_tranf_GTA_type"/>
    <property type="match status" value="1"/>
</dbReference>
<evidence type="ECO:0000256" key="1">
    <source>
        <dbReference type="ARBA" id="ARBA00006739"/>
    </source>
</evidence>
<dbReference type="RefSeq" id="WP_119635718.1">
    <property type="nucleotide sequence ID" value="NZ_CP103964.1"/>
</dbReference>
<dbReference type="InterPro" id="IPR029044">
    <property type="entry name" value="Nucleotide-diphossugar_trans"/>
</dbReference>
<dbReference type="InterPro" id="IPR001173">
    <property type="entry name" value="Glyco_trans_2-like"/>
</dbReference>
<keyword evidence="2" id="KW-0808">Transferase</keyword>
<gene>
    <name evidence="2" type="ORF">BUZ57_09815</name>
</gene>
<dbReference type="GO" id="GO:0016758">
    <property type="term" value="F:hexosyltransferase activity"/>
    <property type="evidence" value="ECO:0007669"/>
    <property type="project" value="UniProtKB-ARBA"/>
</dbReference>
<reference evidence="2 3" key="1">
    <citation type="journal article" date="2016" name="Front. Microbiol.">
        <title>Comprehensive Phylogenetic Analysis of Bovine Non-aureus Staphylococci Species Based on Whole-Genome Sequencing.</title>
        <authorList>
            <person name="Naushad S."/>
            <person name="Barkema H.W."/>
            <person name="Luby C."/>
            <person name="Condas L.A."/>
            <person name="Nobrega D.B."/>
            <person name="Carson D.A."/>
            <person name="De Buck J."/>
        </authorList>
    </citation>
    <scope>NUCLEOTIDE SEQUENCE [LARGE SCALE GENOMIC DNA]</scope>
    <source>
        <strain evidence="2 3">SNUC 5959</strain>
    </source>
</reference>
<comment type="similarity">
    <text evidence="1">Belongs to the glycosyltransferase 2 family.</text>
</comment>
<dbReference type="PANTHER" id="PTHR22916:SF3">
    <property type="entry name" value="UDP-GLCNAC:BETAGAL BETA-1,3-N-ACETYLGLUCOSAMINYLTRANSFERASE-LIKE PROTEIN 1"/>
    <property type="match status" value="1"/>
</dbReference>
<dbReference type="PANTHER" id="PTHR22916">
    <property type="entry name" value="GLYCOSYLTRANSFERASE"/>
    <property type="match status" value="1"/>
</dbReference>
<name>A0A418JH72_STAHY</name>
<evidence type="ECO:0000313" key="3">
    <source>
        <dbReference type="Proteomes" id="UP000285625"/>
    </source>
</evidence>
<proteinExistence type="inferred from homology"/>
<dbReference type="SUPFAM" id="SSF53448">
    <property type="entry name" value="Nucleotide-diphospho-sugar transferases"/>
    <property type="match status" value="1"/>
</dbReference>
<dbReference type="EMBL" id="QXVO01000033">
    <property type="protein sequence ID" value="RIO44140.1"/>
    <property type="molecule type" value="Genomic_DNA"/>
</dbReference>
<protein>
    <submittedName>
        <fullName evidence="2">Glycosyltransferase family 2 protein</fullName>
    </submittedName>
</protein>
<sequence length="470" mass="55184">MLNKSKLFTIIVTTYNNETSIQSTLDSIIHQTLDNSHYEIIVVDDCSTDETWSILQKYKRDNIVLHRLERNTGGPSQPRNVGLQLAQGKYVYFHDGDDWLHSEILNHIYEQKKWHKSDVIVGKVLKFKNGNTSVHAKFMSIKDRINNKPLKIPYLFYYLGPAGKFIKKDLLTKHQITFPDDTHFGEDKIFFMNVFKYAQKVTTTTKEVTFFNRSTDNQSIVRSTDFLEKRRSDFKLFEAVLKAKDRKFKEAFMLRVLEYDLLNNCNSHVFLKLSEKEKQQTFEIIRAVYTHKKVSHKLINKIDTKYSDAVDAIMNDDLEKFVDFFRWYKKEAKVYRIDKKCVLTQTDYDDKFHVNVPYANLLNLQVTKNRVVLQLNIFNVPEEDIKGLVLESRNQYDASVDIDDFVYSNGVITIDQPKSMFTNLKKGLYNVFVVYDEYKAINIKYGFTKEIGNLTFYPTIHGNLSIKKVQ</sequence>